<dbReference type="InterPro" id="IPR035906">
    <property type="entry name" value="MetI-like_sf"/>
</dbReference>
<sequence>MIGFLAKRVGFAALVLFLLSAFIFLLFFVAPGDPARLVAGERASDAQVQQVRENLGLGKPVLAQYGDFVMRSLSGDLGFSYRNQQPVLTLIQQRMPATISLCAGAVVMWLLLGIPIGIMSARKPGSLRDRLGQVFILVGVSFPSFVLGMAALYCLYFLPRQAGFTLFPAGSYKPISDGVLDWAWHLVLPWLSLALTSAAIYARLTRGQMLEVLGEDYIRTARAKGLKERVVVFKHGLRAVLTPLTTQLGADVAVLLGGAIVTEQVFGLQGIGSLAVQAVNSQDRPVIIGIVLLAGFFIVVANIVVDLLYVALDPRVRTGAA</sequence>
<keyword evidence="4 7" id="KW-0812">Transmembrane</keyword>
<dbReference type="PROSITE" id="PS50928">
    <property type="entry name" value="ABC_TM1"/>
    <property type="match status" value="1"/>
</dbReference>
<dbReference type="SUPFAM" id="SSF161098">
    <property type="entry name" value="MetI-like"/>
    <property type="match status" value="1"/>
</dbReference>
<dbReference type="RefSeq" id="WP_311694055.1">
    <property type="nucleotide sequence ID" value="NZ_JAVRHL010000005.1"/>
</dbReference>
<dbReference type="PANTHER" id="PTHR43163:SF6">
    <property type="entry name" value="DIPEPTIDE TRANSPORT SYSTEM PERMEASE PROTEIN DPPB-RELATED"/>
    <property type="match status" value="1"/>
</dbReference>
<evidence type="ECO:0000256" key="3">
    <source>
        <dbReference type="ARBA" id="ARBA00022475"/>
    </source>
</evidence>
<dbReference type="CDD" id="cd06261">
    <property type="entry name" value="TM_PBP2"/>
    <property type="match status" value="1"/>
</dbReference>
<dbReference type="Proteomes" id="UP001265259">
    <property type="component" value="Unassembled WGS sequence"/>
</dbReference>
<evidence type="ECO:0000256" key="2">
    <source>
        <dbReference type="ARBA" id="ARBA00022448"/>
    </source>
</evidence>
<gene>
    <name evidence="9" type="ORF">RM543_17555</name>
</gene>
<name>A0ABU3DN39_9RHOB</name>
<dbReference type="Pfam" id="PF19300">
    <property type="entry name" value="BPD_transp_1_N"/>
    <property type="match status" value="1"/>
</dbReference>
<dbReference type="PANTHER" id="PTHR43163">
    <property type="entry name" value="DIPEPTIDE TRANSPORT SYSTEM PERMEASE PROTEIN DPPB-RELATED"/>
    <property type="match status" value="1"/>
</dbReference>
<evidence type="ECO:0000313" key="9">
    <source>
        <dbReference type="EMBL" id="MDT0684492.1"/>
    </source>
</evidence>
<evidence type="ECO:0000256" key="6">
    <source>
        <dbReference type="ARBA" id="ARBA00023136"/>
    </source>
</evidence>
<dbReference type="Pfam" id="PF00528">
    <property type="entry name" value="BPD_transp_1"/>
    <property type="match status" value="1"/>
</dbReference>
<evidence type="ECO:0000259" key="8">
    <source>
        <dbReference type="PROSITE" id="PS50928"/>
    </source>
</evidence>
<evidence type="ECO:0000256" key="5">
    <source>
        <dbReference type="ARBA" id="ARBA00022989"/>
    </source>
</evidence>
<evidence type="ECO:0000256" key="4">
    <source>
        <dbReference type="ARBA" id="ARBA00022692"/>
    </source>
</evidence>
<feature type="transmembrane region" description="Helical" evidence="7">
    <location>
        <begin position="286"/>
        <end position="312"/>
    </location>
</feature>
<dbReference type="Gene3D" id="1.10.3720.10">
    <property type="entry name" value="MetI-like"/>
    <property type="match status" value="1"/>
</dbReference>
<feature type="domain" description="ABC transmembrane type-1" evidence="8">
    <location>
        <begin position="95"/>
        <end position="309"/>
    </location>
</feature>
<dbReference type="InterPro" id="IPR000515">
    <property type="entry name" value="MetI-like"/>
</dbReference>
<feature type="transmembrane region" description="Helical" evidence="7">
    <location>
        <begin position="131"/>
        <end position="158"/>
    </location>
</feature>
<evidence type="ECO:0000256" key="7">
    <source>
        <dbReference type="RuleBase" id="RU363032"/>
    </source>
</evidence>
<comment type="subcellular location">
    <subcellularLocation>
        <location evidence="1 7">Cell membrane</location>
        <topology evidence="1 7">Multi-pass membrane protein</topology>
    </subcellularLocation>
</comment>
<dbReference type="InterPro" id="IPR045621">
    <property type="entry name" value="BPD_transp_1_N"/>
</dbReference>
<keyword evidence="6 7" id="KW-0472">Membrane</keyword>
<feature type="transmembrane region" description="Helical" evidence="7">
    <location>
        <begin position="9"/>
        <end position="30"/>
    </location>
</feature>
<keyword evidence="3" id="KW-1003">Cell membrane</keyword>
<keyword evidence="5 7" id="KW-1133">Transmembrane helix</keyword>
<keyword evidence="10" id="KW-1185">Reference proteome</keyword>
<organism evidence="9 10">
    <name type="scientific">Tropicimonas omnivorans</name>
    <dbReference type="NCBI Taxonomy" id="3075590"/>
    <lineage>
        <taxon>Bacteria</taxon>
        <taxon>Pseudomonadati</taxon>
        <taxon>Pseudomonadota</taxon>
        <taxon>Alphaproteobacteria</taxon>
        <taxon>Rhodobacterales</taxon>
        <taxon>Roseobacteraceae</taxon>
        <taxon>Tropicimonas</taxon>
    </lineage>
</organism>
<feature type="transmembrane region" description="Helical" evidence="7">
    <location>
        <begin position="182"/>
        <end position="202"/>
    </location>
</feature>
<reference evidence="9 10" key="1">
    <citation type="submission" date="2023-09" db="EMBL/GenBank/DDBJ databases">
        <authorList>
            <person name="Rey-Velasco X."/>
        </authorList>
    </citation>
    <scope>NUCLEOTIDE SEQUENCE [LARGE SCALE GENOMIC DNA]</scope>
    <source>
        <strain evidence="9 10">F158</strain>
    </source>
</reference>
<protein>
    <submittedName>
        <fullName evidence="9">ABC transporter permease</fullName>
    </submittedName>
</protein>
<dbReference type="EMBL" id="JAVRHL010000005">
    <property type="protein sequence ID" value="MDT0684492.1"/>
    <property type="molecule type" value="Genomic_DNA"/>
</dbReference>
<evidence type="ECO:0000313" key="10">
    <source>
        <dbReference type="Proteomes" id="UP001265259"/>
    </source>
</evidence>
<evidence type="ECO:0000256" key="1">
    <source>
        <dbReference type="ARBA" id="ARBA00004651"/>
    </source>
</evidence>
<comment type="caution">
    <text evidence="9">The sequence shown here is derived from an EMBL/GenBank/DDBJ whole genome shotgun (WGS) entry which is preliminary data.</text>
</comment>
<feature type="transmembrane region" description="Helical" evidence="7">
    <location>
        <begin position="97"/>
        <end position="119"/>
    </location>
</feature>
<proteinExistence type="inferred from homology"/>
<keyword evidence="2 7" id="KW-0813">Transport</keyword>
<accession>A0ABU3DN39</accession>
<comment type="similarity">
    <text evidence="7">Belongs to the binding-protein-dependent transport system permease family.</text>
</comment>